<evidence type="ECO:0000256" key="4">
    <source>
        <dbReference type="ARBA" id="ARBA00022705"/>
    </source>
</evidence>
<name>A0A183SHE0_SCHSO</name>
<feature type="signal peptide" evidence="7">
    <location>
        <begin position="1"/>
        <end position="21"/>
    </location>
</feature>
<keyword evidence="11" id="KW-1185">Reference proteome</keyword>
<evidence type="ECO:0000256" key="6">
    <source>
        <dbReference type="RuleBase" id="RU368084"/>
    </source>
</evidence>
<evidence type="ECO:0000256" key="7">
    <source>
        <dbReference type="SAM" id="SignalP"/>
    </source>
</evidence>
<protein>
    <recommendedName>
        <fullName evidence="3 6">Origin recognition complex subunit 2</fullName>
    </recommendedName>
</protein>
<comment type="similarity">
    <text evidence="2 6">Belongs to the ORC2 family.</text>
</comment>
<dbReference type="WBParaSite" id="SSLN_0000375001-mRNA-1">
    <property type="protein sequence ID" value="SSLN_0000375001-mRNA-1"/>
    <property type="gene ID" value="SSLN_0000375001"/>
</dbReference>
<dbReference type="InterPro" id="IPR056772">
    <property type="entry name" value="RecA-like_ORC2"/>
</dbReference>
<dbReference type="GO" id="GO:0005664">
    <property type="term" value="C:nuclear origin of replication recognition complex"/>
    <property type="evidence" value="ECO:0007669"/>
    <property type="project" value="UniProtKB-UniRule"/>
</dbReference>
<dbReference type="EMBL" id="UYSU01032601">
    <property type="protein sequence ID" value="VDL90023.1"/>
    <property type="molecule type" value="Genomic_DNA"/>
</dbReference>
<keyword evidence="5 6" id="KW-0539">Nucleus</keyword>
<comment type="subcellular location">
    <subcellularLocation>
        <location evidence="1 6">Nucleus</location>
    </subcellularLocation>
</comment>
<dbReference type="GO" id="GO:0003688">
    <property type="term" value="F:DNA replication origin binding"/>
    <property type="evidence" value="ECO:0007669"/>
    <property type="project" value="UniProtKB-UniRule"/>
</dbReference>
<dbReference type="PANTHER" id="PTHR14052">
    <property type="entry name" value="ORIGIN RECOGNITION COMPLEX SUBUNIT 2"/>
    <property type="match status" value="1"/>
</dbReference>
<dbReference type="Pfam" id="PF04084">
    <property type="entry name" value="RecA-like_ORC2"/>
    <property type="match status" value="1"/>
</dbReference>
<evidence type="ECO:0000313" key="11">
    <source>
        <dbReference type="Proteomes" id="UP000275846"/>
    </source>
</evidence>
<dbReference type="GO" id="GO:0006260">
    <property type="term" value="P:DNA replication"/>
    <property type="evidence" value="ECO:0007669"/>
    <property type="project" value="UniProtKB-UniRule"/>
</dbReference>
<feature type="domain" description="Origin recognition complex subunit 2 RecA-like" evidence="8">
    <location>
        <begin position="23"/>
        <end position="68"/>
    </location>
</feature>
<reference evidence="12" key="1">
    <citation type="submission" date="2016-06" db="UniProtKB">
        <authorList>
            <consortium name="WormBaseParasite"/>
        </authorList>
    </citation>
    <scope>IDENTIFICATION</scope>
</reference>
<proteinExistence type="inferred from homology"/>
<organism evidence="12">
    <name type="scientific">Schistocephalus solidus</name>
    <name type="common">Tapeworm</name>
    <dbReference type="NCBI Taxonomy" id="70667"/>
    <lineage>
        <taxon>Eukaryota</taxon>
        <taxon>Metazoa</taxon>
        <taxon>Spiralia</taxon>
        <taxon>Lophotrochozoa</taxon>
        <taxon>Platyhelminthes</taxon>
        <taxon>Cestoda</taxon>
        <taxon>Eucestoda</taxon>
        <taxon>Diphyllobothriidea</taxon>
        <taxon>Diphyllobothriidae</taxon>
        <taxon>Schistocephalus</taxon>
    </lineage>
</organism>
<dbReference type="OrthoDB" id="20198at2759"/>
<evidence type="ECO:0000256" key="2">
    <source>
        <dbReference type="ARBA" id="ARBA00007421"/>
    </source>
</evidence>
<evidence type="ECO:0000256" key="3">
    <source>
        <dbReference type="ARBA" id="ARBA00019080"/>
    </source>
</evidence>
<evidence type="ECO:0000313" key="12">
    <source>
        <dbReference type="WBParaSite" id="SSLN_0000375001-mRNA-1"/>
    </source>
</evidence>
<evidence type="ECO:0000259" key="9">
    <source>
        <dbReference type="Pfam" id="PF24882"/>
    </source>
</evidence>
<accession>A0A183SHE0</accession>
<sequence>MCIFFFYIYTTSLFLIPPVASEAPLYLLIHNIDGRNLRTAKAQAVLARLATVPHIHLVASIDHVNLPICKHFCSKILNGRSYAVDSHLFPNDVDVAALTRLRHVMTSLTQNAREIYRLLAEFQLQAIEEAVQRRKISARGKKLKEAEEPAVQGMPLEELYWRCRDAFLVNSEVTLRAQLTEFKDHKLVKFSKVS</sequence>
<dbReference type="InterPro" id="IPR056773">
    <property type="entry name" value="WHD_ORC2"/>
</dbReference>
<reference evidence="10 11" key="2">
    <citation type="submission" date="2018-11" db="EMBL/GenBank/DDBJ databases">
        <authorList>
            <consortium name="Pathogen Informatics"/>
        </authorList>
    </citation>
    <scope>NUCLEOTIDE SEQUENCE [LARGE SCALE GENOMIC DNA]</scope>
    <source>
        <strain evidence="10 11">NST_G2</strain>
    </source>
</reference>
<gene>
    <name evidence="10" type="ORF">SSLN_LOCUS3638</name>
</gene>
<dbReference type="Pfam" id="PF24882">
    <property type="entry name" value="WHD_ORC2"/>
    <property type="match status" value="1"/>
</dbReference>
<evidence type="ECO:0000313" key="10">
    <source>
        <dbReference type="EMBL" id="VDL90023.1"/>
    </source>
</evidence>
<keyword evidence="7" id="KW-0732">Signal</keyword>
<evidence type="ECO:0000256" key="5">
    <source>
        <dbReference type="ARBA" id="ARBA00023242"/>
    </source>
</evidence>
<comment type="subunit">
    <text evidence="6">Component of the origin recognition complex (ORC).</text>
</comment>
<dbReference type="PANTHER" id="PTHR14052:SF0">
    <property type="entry name" value="ORIGIN RECOGNITION COMPLEX SUBUNIT 2"/>
    <property type="match status" value="1"/>
</dbReference>
<feature type="chain" id="PRO_5043141170" description="Origin recognition complex subunit 2" evidence="7">
    <location>
        <begin position="22"/>
        <end position="194"/>
    </location>
</feature>
<evidence type="ECO:0000256" key="1">
    <source>
        <dbReference type="ARBA" id="ARBA00004123"/>
    </source>
</evidence>
<dbReference type="Proteomes" id="UP000275846">
    <property type="component" value="Unassembled WGS sequence"/>
</dbReference>
<dbReference type="AlphaFoldDB" id="A0A183SHE0"/>
<dbReference type="STRING" id="70667.A0A183SHE0"/>
<dbReference type="InterPro" id="IPR007220">
    <property type="entry name" value="ORC2"/>
</dbReference>
<keyword evidence="4 6" id="KW-0235">DNA replication</keyword>
<feature type="domain" description="Origin recognition complex subunit 2 winged-helix" evidence="9">
    <location>
        <begin position="149"/>
        <end position="192"/>
    </location>
</feature>
<comment type="function">
    <text evidence="6">Component of the origin recognition complex (ORC) that binds origins of replication. DNA-binding is ATP-dependent. ORC is required to assemble the pre-replication complex necessary to initiate DNA replication.</text>
</comment>
<evidence type="ECO:0000259" key="8">
    <source>
        <dbReference type="Pfam" id="PF04084"/>
    </source>
</evidence>